<evidence type="ECO:0000313" key="2">
    <source>
        <dbReference type="EMBL" id="KKL18807.1"/>
    </source>
</evidence>
<sequence length="268" mass="32057">NPKEQTRWYKLDYKYSSDDKVFYKTSHRKFTSKINHININDDFMYLLGYWLGDGWLNKNTRYEKQYGLKYSRWDICVDKKNQPFIDKIKNVLSNLGLDYETSYGLKNDKKQSSTLNFYIKDPLFCEWWYDNFGAHCDDKRIPEWVLELPQNKLKHLLAGIIDSDGCIYKNIIEISLVNENLIHQIFDLFICLKQLPNIGYQLKKGVTPSGKYYETMMHIITVFNCDEIVANCLKSSRYDKTQNKNFGNNSKFMYENDDLYYRIEKIKK</sequence>
<dbReference type="Pfam" id="PF14528">
    <property type="entry name" value="LAGLIDADG_3"/>
    <property type="match status" value="1"/>
</dbReference>
<gene>
    <name evidence="2" type="ORF">LCGC14_2471840</name>
</gene>
<dbReference type="EMBL" id="LAZR01038727">
    <property type="protein sequence ID" value="KKL18807.1"/>
    <property type="molecule type" value="Genomic_DNA"/>
</dbReference>
<dbReference type="InterPro" id="IPR027434">
    <property type="entry name" value="Homing_endonucl"/>
</dbReference>
<organism evidence="2">
    <name type="scientific">marine sediment metagenome</name>
    <dbReference type="NCBI Taxonomy" id="412755"/>
    <lineage>
        <taxon>unclassified sequences</taxon>
        <taxon>metagenomes</taxon>
        <taxon>ecological metagenomes</taxon>
    </lineage>
</organism>
<dbReference type="InterPro" id="IPR004042">
    <property type="entry name" value="Intein_endonuc_central"/>
</dbReference>
<feature type="domain" description="DOD-type homing endonuclease" evidence="1">
    <location>
        <begin position="46"/>
        <end position="194"/>
    </location>
</feature>
<evidence type="ECO:0000259" key="1">
    <source>
        <dbReference type="PROSITE" id="PS50819"/>
    </source>
</evidence>
<dbReference type="GO" id="GO:0004519">
    <property type="term" value="F:endonuclease activity"/>
    <property type="evidence" value="ECO:0007669"/>
    <property type="project" value="InterPro"/>
</dbReference>
<comment type="caution">
    <text evidence="2">The sequence shown here is derived from an EMBL/GenBank/DDBJ whole genome shotgun (WGS) entry which is preliminary data.</text>
</comment>
<feature type="non-terminal residue" evidence="2">
    <location>
        <position position="1"/>
    </location>
</feature>
<reference evidence="2" key="1">
    <citation type="journal article" date="2015" name="Nature">
        <title>Complex archaea that bridge the gap between prokaryotes and eukaryotes.</title>
        <authorList>
            <person name="Spang A."/>
            <person name="Saw J.H."/>
            <person name="Jorgensen S.L."/>
            <person name="Zaremba-Niedzwiedzka K."/>
            <person name="Martijn J."/>
            <person name="Lind A.E."/>
            <person name="van Eijk R."/>
            <person name="Schleper C."/>
            <person name="Guy L."/>
            <person name="Ettema T.J."/>
        </authorList>
    </citation>
    <scope>NUCLEOTIDE SEQUENCE</scope>
</reference>
<dbReference type="AlphaFoldDB" id="A0A0F9BXZ6"/>
<dbReference type="PROSITE" id="PS50819">
    <property type="entry name" value="INTEIN_ENDONUCLEASE"/>
    <property type="match status" value="1"/>
</dbReference>
<dbReference type="InterPro" id="IPR004860">
    <property type="entry name" value="LAGLIDADG_dom"/>
</dbReference>
<protein>
    <recommendedName>
        <fullName evidence="1">DOD-type homing endonuclease domain-containing protein</fullName>
    </recommendedName>
</protein>
<dbReference type="Gene3D" id="3.10.28.10">
    <property type="entry name" value="Homing endonucleases"/>
    <property type="match status" value="1"/>
</dbReference>
<proteinExistence type="predicted"/>
<name>A0A0F9BXZ6_9ZZZZ</name>
<accession>A0A0F9BXZ6</accession>
<dbReference type="SUPFAM" id="SSF55608">
    <property type="entry name" value="Homing endonucleases"/>
    <property type="match status" value="2"/>
</dbReference>